<protein>
    <recommendedName>
        <fullName evidence="3">Capsule polysaccharide biosynthesis protein</fullName>
    </recommendedName>
</protein>
<evidence type="ECO:0000313" key="2">
    <source>
        <dbReference type="Proteomes" id="UP000278437"/>
    </source>
</evidence>
<evidence type="ECO:0008006" key="3">
    <source>
        <dbReference type="Google" id="ProtNLM"/>
    </source>
</evidence>
<evidence type="ECO:0000313" key="1">
    <source>
        <dbReference type="EMBL" id="AZQ11097.1"/>
    </source>
</evidence>
<dbReference type="Proteomes" id="UP000278437">
    <property type="component" value="Chromosome"/>
</dbReference>
<proteinExistence type="predicted"/>
<sequence length="390" mass="43191">MLLPIIRQLKLEGNVELVVFGLTTALAVLDSEGVDYISYSDFSTDDHIALGKKLLAGIQLSSSVPESESFAYHGVNFHELKNRHGALAWDIWIDKGRQSFYPLEFFKSALKDLSPDLVIATNSPRSERAALDAAAFLGISSICLVDMFALQEAAWISQPNYATKICVLNNSVKDFFVKKGCDSSTIVVTGNPAFDSVYDESFFHKGRDLRKDYGLSSRDFLILYASQPEPVMHPFCNRVGDPALPRNIEHYLRDYVRDKLGVYLAVRYHPSENVQFIASENVIYSNVTDELYSIVHASDLVVVTASTVGLEASLVGKQVISLDCSIFTEDAPFSKMGISNGVSCIEALGHQLDEQIDVFSRSEDRYSIAPRKDATGAVCAEIYKALDLLR</sequence>
<dbReference type="EMBL" id="CP020373">
    <property type="protein sequence ID" value="AZQ11097.1"/>
    <property type="molecule type" value="Genomic_DNA"/>
</dbReference>
<organism evidence="1 2">
    <name type="scientific">Shewanella khirikhana</name>
    <dbReference type="NCBI Taxonomy" id="1965282"/>
    <lineage>
        <taxon>Bacteria</taxon>
        <taxon>Pseudomonadati</taxon>
        <taxon>Pseudomonadota</taxon>
        <taxon>Gammaproteobacteria</taxon>
        <taxon>Alteromonadales</taxon>
        <taxon>Shewanellaceae</taxon>
        <taxon>Shewanella</taxon>
    </lineage>
</organism>
<name>A0ABM7DNS0_9GAMM</name>
<keyword evidence="2" id="KW-1185">Reference proteome</keyword>
<dbReference type="SUPFAM" id="SSF53756">
    <property type="entry name" value="UDP-Glycosyltransferase/glycogen phosphorylase"/>
    <property type="match status" value="1"/>
</dbReference>
<gene>
    <name evidence="1" type="ORF">STH12_02009</name>
</gene>
<reference evidence="2" key="1">
    <citation type="submission" date="2017-03" db="EMBL/GenBank/DDBJ databases">
        <title>Full genome sequence of a non-lethal Shewanella isolate that potentiates virulence of Vibio parahaemolyticus causing acute hepatopancreatic necrosis disease (AHPND) in shrimp.</title>
        <authorList>
            <person name="Prachumwat A."/>
            <person name="Sritunyalucksana K."/>
        </authorList>
    </citation>
    <scope>NUCLEOTIDE SEQUENCE [LARGE SCALE GENOMIC DNA]</scope>
    <source>
        <strain evidence="2">TH2012</strain>
    </source>
</reference>
<accession>A0ABM7DNS0</accession>